<dbReference type="HOGENOM" id="CLU_096413_0_0_6"/>
<dbReference type="PATRIC" id="fig|1401659.3.peg.4099"/>
<evidence type="ECO:0008006" key="3">
    <source>
        <dbReference type="Google" id="ProtNLM"/>
    </source>
</evidence>
<name>V5U526_9ENTR</name>
<gene>
    <name evidence="1" type="ORF">P262_05801</name>
</gene>
<reference evidence="1 2" key="1">
    <citation type="journal article" date="2014" name="Genome Announc.">
        <title>Complete Genome Sequence of Cronobacter sakazakii Strain CMCC 45402.</title>
        <authorList>
            <person name="Zhao Z."/>
            <person name="Wang L."/>
            <person name="Wang B."/>
            <person name="Liang H."/>
            <person name="Ye Q."/>
            <person name="Zeng M."/>
        </authorList>
    </citation>
    <scope>NUCLEOTIDE SEQUENCE [LARGE SCALE GENOMIC DNA]</scope>
    <source>
        <strain evidence="2">45402</strain>
    </source>
</reference>
<dbReference type="GO" id="GO:0008897">
    <property type="term" value="F:holo-[acyl-carrier-protein] synthase activity"/>
    <property type="evidence" value="ECO:0007669"/>
    <property type="project" value="InterPro"/>
</dbReference>
<protein>
    <recommendedName>
        <fullName evidence="3">Phosphopantetheinyl transferase</fullName>
    </recommendedName>
</protein>
<dbReference type="AlphaFoldDB" id="V5U526"/>
<evidence type="ECO:0000313" key="1">
    <source>
        <dbReference type="EMBL" id="AHB72493.1"/>
    </source>
</evidence>
<dbReference type="SUPFAM" id="SSF56214">
    <property type="entry name" value="4'-phosphopantetheinyl transferase"/>
    <property type="match status" value="1"/>
</dbReference>
<dbReference type="KEGG" id="csi:P262_05801"/>
<dbReference type="InterPro" id="IPR037143">
    <property type="entry name" value="4-PPantetheinyl_Trfase_dom_sf"/>
</dbReference>
<evidence type="ECO:0000313" key="2">
    <source>
        <dbReference type="Proteomes" id="UP000018545"/>
    </source>
</evidence>
<proteinExistence type="predicted"/>
<dbReference type="Proteomes" id="UP000018545">
    <property type="component" value="Chromosome"/>
</dbReference>
<organism evidence="1 2">
    <name type="scientific">Cronobacter malonaticus</name>
    <dbReference type="NCBI Taxonomy" id="413503"/>
    <lineage>
        <taxon>Bacteria</taxon>
        <taxon>Pseudomonadati</taxon>
        <taxon>Pseudomonadota</taxon>
        <taxon>Gammaproteobacteria</taxon>
        <taxon>Enterobacterales</taxon>
        <taxon>Enterobacteriaceae</taxon>
        <taxon>Cronobacter</taxon>
    </lineage>
</organism>
<accession>V5U526</accession>
<dbReference type="EMBL" id="CP006731">
    <property type="protein sequence ID" value="AHB72493.1"/>
    <property type="molecule type" value="Genomic_DNA"/>
</dbReference>
<dbReference type="GO" id="GO:0000287">
    <property type="term" value="F:magnesium ion binding"/>
    <property type="evidence" value="ECO:0007669"/>
    <property type="project" value="InterPro"/>
</dbReference>
<dbReference type="Gene3D" id="3.90.470.20">
    <property type="entry name" value="4'-phosphopantetheinyl transferase domain"/>
    <property type="match status" value="1"/>
</dbReference>
<sequence length="272" mass="30786">MSCRLRIYRFDNYPLLTIIMEWKMATHFARRTLGPELSISPRLSADTLKAAQHLPEHRRSRFLASRSLLAELVFMLYGIPVLPEIVVNEQGRPRFTDPGLADFSLAHTGNMLGVAITTEGCCGLDMELQPATRTFTHPLAPQTGHTLSKNETIWVDNQNDPQEARTQLVTLRRSLLKLTGQQNDDGQHFQLLPGSGKLRVAQFPQVEAACDAEDVLIWTVAVSPAIEKLYLWEYDSIQGWRSLPDMRKRSTSPDTRLMRFTSLPSEKAMIIN</sequence>